<feature type="domain" description="DUF2520" evidence="2">
    <location>
        <begin position="127"/>
        <end position="251"/>
    </location>
</feature>
<dbReference type="RefSeq" id="WP_044229257.1">
    <property type="nucleotide sequence ID" value="NZ_JBKAGJ010000011.1"/>
</dbReference>
<feature type="domain" description="Putative oxidoreductase/dehydrogenase Rossmann-like" evidence="1">
    <location>
        <begin position="2"/>
        <end position="100"/>
    </location>
</feature>
<name>A0A098S205_9BACT</name>
<dbReference type="Proteomes" id="UP000029736">
    <property type="component" value="Unassembled WGS sequence"/>
</dbReference>
<accession>A0A098S205</accession>
<dbReference type="Pfam" id="PF10727">
    <property type="entry name" value="Rossmann-like"/>
    <property type="match status" value="1"/>
</dbReference>
<dbReference type="SUPFAM" id="SSF51735">
    <property type="entry name" value="NAD(P)-binding Rossmann-fold domains"/>
    <property type="match status" value="1"/>
</dbReference>
<evidence type="ECO:0000313" key="4">
    <source>
        <dbReference type="Proteomes" id="UP000029736"/>
    </source>
</evidence>
<dbReference type="InterPro" id="IPR008927">
    <property type="entry name" value="6-PGluconate_DH-like_C_sf"/>
</dbReference>
<dbReference type="InterPro" id="IPR018931">
    <property type="entry name" value="DUF2520"/>
</dbReference>
<sequence>MKITIIGAGNVGSHLALTLHRAGYSILQIYSRQLLNARPLAEKVGATPIHQLSAVSTESELCLLAVKDDAIEVVAQNLSAFLPKTTLLAHTSGATPSTLLSDAWANWGVFYPLQTLSKGQPADFTQIPMCIDGATPAIQQALQEIAGQISHQVHLVNDEQRATLHLAAVFINNFTNAMLQASHTLTEEAQLPREILSPLLQATIQKGTRQEPRMAQTGPAIRRDQQTIERHLRQLANHPELSTVYKAITSYIQTF</sequence>
<dbReference type="InterPro" id="IPR019665">
    <property type="entry name" value="OxRdtase/DH_put_Rossmann_dom"/>
</dbReference>
<dbReference type="EMBL" id="JPOS01000092">
    <property type="protein sequence ID" value="KGE85202.1"/>
    <property type="molecule type" value="Genomic_DNA"/>
</dbReference>
<dbReference type="OrthoDB" id="9810755at2"/>
<protein>
    <recommendedName>
        <fullName evidence="5">DUF2520 domain-containing protein</fullName>
    </recommendedName>
</protein>
<dbReference type="PANTHER" id="PTHR40459">
    <property type="entry name" value="CONSERVED HYPOTHETICAL ALANINE AND LEUCINE RICH PROTEIN"/>
    <property type="match status" value="1"/>
</dbReference>
<dbReference type="Gene3D" id="1.10.1040.20">
    <property type="entry name" value="ProC-like, C-terminal domain"/>
    <property type="match status" value="1"/>
</dbReference>
<organism evidence="3 4">
    <name type="scientific">Phaeodactylibacter xiamenensis</name>
    <dbReference type="NCBI Taxonomy" id="1524460"/>
    <lineage>
        <taxon>Bacteria</taxon>
        <taxon>Pseudomonadati</taxon>
        <taxon>Bacteroidota</taxon>
        <taxon>Saprospiria</taxon>
        <taxon>Saprospirales</taxon>
        <taxon>Haliscomenobacteraceae</taxon>
        <taxon>Phaeodactylibacter</taxon>
    </lineage>
</organism>
<keyword evidence="4" id="KW-1185">Reference proteome</keyword>
<evidence type="ECO:0000259" key="2">
    <source>
        <dbReference type="Pfam" id="PF10728"/>
    </source>
</evidence>
<evidence type="ECO:0000313" key="3">
    <source>
        <dbReference type="EMBL" id="KGE85202.1"/>
    </source>
</evidence>
<comment type="caution">
    <text evidence="3">The sequence shown here is derived from an EMBL/GenBank/DDBJ whole genome shotgun (WGS) entry which is preliminary data.</text>
</comment>
<dbReference type="InterPro" id="IPR037108">
    <property type="entry name" value="TM1727-like_C_sf"/>
</dbReference>
<dbReference type="STRING" id="1524460.IX84_29470"/>
<evidence type="ECO:0000259" key="1">
    <source>
        <dbReference type="Pfam" id="PF10727"/>
    </source>
</evidence>
<reference evidence="3 4" key="1">
    <citation type="journal article" date="2014" name="Int. J. Syst. Evol. Microbiol.">
        <title>Phaeodactylibacter xiamenensis gen. nov., sp. nov., a member of the family Saprospiraceae isolated from the marine alga Phaeodactylum tricornutum.</title>
        <authorList>
            <person name="Chen Z.Jr."/>
            <person name="Lei X."/>
            <person name="Lai Q."/>
            <person name="Li Y."/>
            <person name="Zhang B."/>
            <person name="Zhang J."/>
            <person name="Zhang H."/>
            <person name="Yang L."/>
            <person name="Zheng W."/>
            <person name="Tian Y."/>
            <person name="Yu Z."/>
            <person name="Xu H.Jr."/>
            <person name="Zheng T."/>
        </authorList>
    </citation>
    <scope>NUCLEOTIDE SEQUENCE [LARGE SCALE GENOMIC DNA]</scope>
    <source>
        <strain evidence="3 4">KD52</strain>
    </source>
</reference>
<dbReference type="SUPFAM" id="SSF48179">
    <property type="entry name" value="6-phosphogluconate dehydrogenase C-terminal domain-like"/>
    <property type="match status" value="1"/>
</dbReference>
<dbReference type="InterPro" id="IPR036291">
    <property type="entry name" value="NAD(P)-bd_dom_sf"/>
</dbReference>
<dbReference type="Pfam" id="PF10728">
    <property type="entry name" value="DUF2520"/>
    <property type="match status" value="1"/>
</dbReference>
<gene>
    <name evidence="3" type="ORF">IX84_29470</name>
</gene>
<dbReference type="PANTHER" id="PTHR40459:SF1">
    <property type="entry name" value="CONSERVED HYPOTHETICAL ALANINE AND LEUCINE RICH PROTEIN"/>
    <property type="match status" value="1"/>
</dbReference>
<evidence type="ECO:0008006" key="5">
    <source>
        <dbReference type="Google" id="ProtNLM"/>
    </source>
</evidence>
<proteinExistence type="predicted"/>
<dbReference type="Gene3D" id="3.40.50.720">
    <property type="entry name" value="NAD(P)-binding Rossmann-like Domain"/>
    <property type="match status" value="1"/>
</dbReference>
<dbReference type="AlphaFoldDB" id="A0A098S205"/>